<name>A0A2U1MV01_ARTAN</name>
<dbReference type="InterPro" id="IPR012340">
    <property type="entry name" value="NA-bd_OB-fold"/>
</dbReference>
<dbReference type="EMBL" id="PKPP01004292">
    <property type="protein sequence ID" value="PWA65079.1"/>
    <property type="molecule type" value="Genomic_DNA"/>
</dbReference>
<dbReference type="Proteomes" id="UP000245207">
    <property type="component" value="Unassembled WGS sequence"/>
</dbReference>
<dbReference type="Gene3D" id="3.40.50.300">
    <property type="entry name" value="P-loop containing nucleotide triphosphate hydrolases"/>
    <property type="match status" value="1"/>
</dbReference>
<dbReference type="SMART" id="SM00350">
    <property type="entry name" value="MCM"/>
    <property type="match status" value="1"/>
</dbReference>
<evidence type="ECO:0000313" key="7">
    <source>
        <dbReference type="Proteomes" id="UP000245207"/>
    </source>
</evidence>
<dbReference type="STRING" id="35608.A0A2U1MV01"/>
<sequence>MSSYQIYVGTLTDFLSVGLVIENWCQGKEASTGPSRELVEHVPKGNIPRTMTVHFRGELTRKVAPGDVVELSGIFLPIPYTGFREMRAGLVANTYLEAMSVSHFKKKYEEYELKGDEEEQIVRLAEDGDIYSKLARSLAPEIFGHEDIKKAFLLLLVINLLSL</sequence>
<feature type="domain" description="MCM OB" evidence="5">
    <location>
        <begin position="37"/>
        <end position="78"/>
    </location>
</feature>
<evidence type="ECO:0000259" key="4">
    <source>
        <dbReference type="Pfam" id="PF00493"/>
    </source>
</evidence>
<dbReference type="AlphaFoldDB" id="A0A2U1MV01"/>
<dbReference type="GO" id="GO:0006271">
    <property type="term" value="P:DNA strand elongation involved in DNA replication"/>
    <property type="evidence" value="ECO:0007669"/>
    <property type="project" value="TreeGrafter"/>
</dbReference>
<keyword evidence="1" id="KW-0547">Nucleotide-binding</keyword>
<dbReference type="GO" id="GO:0017116">
    <property type="term" value="F:single-stranded DNA helicase activity"/>
    <property type="evidence" value="ECO:0007669"/>
    <property type="project" value="TreeGrafter"/>
</dbReference>
<proteinExistence type="predicted"/>
<dbReference type="Gene3D" id="2.40.50.140">
    <property type="entry name" value="Nucleic acid-binding proteins"/>
    <property type="match status" value="1"/>
</dbReference>
<comment type="caution">
    <text evidence="6">The sequence shown here is derived from an EMBL/GenBank/DDBJ whole genome shotgun (WGS) entry which is preliminary data.</text>
</comment>
<dbReference type="OrthoDB" id="3207464at2759"/>
<protein>
    <submittedName>
        <fullName evidence="6">DNA replication licensing factor MCM7</fullName>
    </submittedName>
</protein>
<evidence type="ECO:0000313" key="6">
    <source>
        <dbReference type="EMBL" id="PWA65079.1"/>
    </source>
</evidence>
<dbReference type="InterPro" id="IPR031327">
    <property type="entry name" value="MCM"/>
</dbReference>
<keyword evidence="7" id="KW-1185">Reference proteome</keyword>
<gene>
    <name evidence="6" type="ORF">CTI12_AA337570</name>
</gene>
<dbReference type="InterPro" id="IPR027417">
    <property type="entry name" value="P-loop_NTPase"/>
</dbReference>
<organism evidence="6 7">
    <name type="scientific">Artemisia annua</name>
    <name type="common">Sweet wormwood</name>
    <dbReference type="NCBI Taxonomy" id="35608"/>
    <lineage>
        <taxon>Eukaryota</taxon>
        <taxon>Viridiplantae</taxon>
        <taxon>Streptophyta</taxon>
        <taxon>Embryophyta</taxon>
        <taxon>Tracheophyta</taxon>
        <taxon>Spermatophyta</taxon>
        <taxon>Magnoliopsida</taxon>
        <taxon>eudicotyledons</taxon>
        <taxon>Gunneridae</taxon>
        <taxon>Pentapetalae</taxon>
        <taxon>asterids</taxon>
        <taxon>campanulids</taxon>
        <taxon>Asterales</taxon>
        <taxon>Asteraceae</taxon>
        <taxon>Asteroideae</taxon>
        <taxon>Anthemideae</taxon>
        <taxon>Artemisiinae</taxon>
        <taxon>Artemisia</taxon>
    </lineage>
</organism>
<dbReference type="PANTHER" id="PTHR11630">
    <property type="entry name" value="DNA REPLICATION LICENSING FACTOR MCM FAMILY MEMBER"/>
    <property type="match status" value="1"/>
</dbReference>
<dbReference type="Pfam" id="PF17207">
    <property type="entry name" value="MCM_OB"/>
    <property type="match status" value="1"/>
</dbReference>
<dbReference type="GO" id="GO:0005634">
    <property type="term" value="C:nucleus"/>
    <property type="evidence" value="ECO:0007669"/>
    <property type="project" value="TreeGrafter"/>
</dbReference>
<evidence type="ECO:0000256" key="2">
    <source>
        <dbReference type="ARBA" id="ARBA00022840"/>
    </source>
</evidence>
<evidence type="ECO:0000256" key="3">
    <source>
        <dbReference type="ARBA" id="ARBA00047995"/>
    </source>
</evidence>
<dbReference type="GO" id="GO:0042555">
    <property type="term" value="C:MCM complex"/>
    <property type="evidence" value="ECO:0007669"/>
    <property type="project" value="TreeGrafter"/>
</dbReference>
<reference evidence="6 7" key="1">
    <citation type="journal article" date="2018" name="Mol. Plant">
        <title>The genome of Artemisia annua provides insight into the evolution of Asteraceae family and artemisinin biosynthesis.</title>
        <authorList>
            <person name="Shen Q."/>
            <person name="Zhang L."/>
            <person name="Liao Z."/>
            <person name="Wang S."/>
            <person name="Yan T."/>
            <person name="Shi P."/>
            <person name="Liu M."/>
            <person name="Fu X."/>
            <person name="Pan Q."/>
            <person name="Wang Y."/>
            <person name="Lv Z."/>
            <person name="Lu X."/>
            <person name="Zhang F."/>
            <person name="Jiang W."/>
            <person name="Ma Y."/>
            <person name="Chen M."/>
            <person name="Hao X."/>
            <person name="Li L."/>
            <person name="Tang Y."/>
            <person name="Lv G."/>
            <person name="Zhou Y."/>
            <person name="Sun X."/>
            <person name="Brodelius P.E."/>
            <person name="Rose J.K.C."/>
            <person name="Tang K."/>
        </authorList>
    </citation>
    <scope>NUCLEOTIDE SEQUENCE [LARGE SCALE GENOMIC DNA]</scope>
    <source>
        <strain evidence="7">cv. Huhao1</strain>
        <tissue evidence="6">Leaf</tissue>
    </source>
</reference>
<dbReference type="InterPro" id="IPR001208">
    <property type="entry name" value="MCM_dom"/>
</dbReference>
<evidence type="ECO:0000259" key="5">
    <source>
        <dbReference type="Pfam" id="PF17207"/>
    </source>
</evidence>
<dbReference type="InterPro" id="IPR033762">
    <property type="entry name" value="MCM_OB"/>
</dbReference>
<accession>A0A2U1MV01</accession>
<comment type="catalytic activity">
    <reaction evidence="3">
        <text>ATP + H2O = ADP + phosphate + H(+)</text>
        <dbReference type="Rhea" id="RHEA:13065"/>
        <dbReference type="ChEBI" id="CHEBI:15377"/>
        <dbReference type="ChEBI" id="CHEBI:15378"/>
        <dbReference type="ChEBI" id="CHEBI:30616"/>
        <dbReference type="ChEBI" id="CHEBI:43474"/>
        <dbReference type="ChEBI" id="CHEBI:456216"/>
        <dbReference type="EC" id="3.6.4.12"/>
    </reaction>
</comment>
<dbReference type="GO" id="GO:0003697">
    <property type="term" value="F:single-stranded DNA binding"/>
    <property type="evidence" value="ECO:0007669"/>
    <property type="project" value="TreeGrafter"/>
</dbReference>
<dbReference type="PANTHER" id="PTHR11630:SF26">
    <property type="entry name" value="DNA REPLICATION LICENSING FACTOR MCM7"/>
    <property type="match status" value="1"/>
</dbReference>
<feature type="domain" description="MCM C-terminal AAA(+) ATPase" evidence="4">
    <location>
        <begin position="118"/>
        <end position="157"/>
    </location>
</feature>
<dbReference type="GO" id="GO:0005524">
    <property type="term" value="F:ATP binding"/>
    <property type="evidence" value="ECO:0007669"/>
    <property type="project" value="UniProtKB-KW"/>
</dbReference>
<dbReference type="SUPFAM" id="SSF50249">
    <property type="entry name" value="Nucleic acid-binding proteins"/>
    <property type="match status" value="1"/>
</dbReference>
<dbReference type="GO" id="GO:0016887">
    <property type="term" value="F:ATP hydrolysis activity"/>
    <property type="evidence" value="ECO:0007669"/>
    <property type="project" value="RHEA"/>
</dbReference>
<keyword evidence="2" id="KW-0067">ATP-binding</keyword>
<dbReference type="Pfam" id="PF00493">
    <property type="entry name" value="MCM"/>
    <property type="match status" value="1"/>
</dbReference>
<evidence type="ECO:0000256" key="1">
    <source>
        <dbReference type="ARBA" id="ARBA00022741"/>
    </source>
</evidence>
<dbReference type="GO" id="GO:0000727">
    <property type="term" value="P:double-strand break repair via break-induced replication"/>
    <property type="evidence" value="ECO:0007669"/>
    <property type="project" value="TreeGrafter"/>
</dbReference>
<dbReference type="GO" id="GO:0006270">
    <property type="term" value="P:DNA replication initiation"/>
    <property type="evidence" value="ECO:0007669"/>
    <property type="project" value="TreeGrafter"/>
</dbReference>